<proteinExistence type="inferred from homology"/>
<evidence type="ECO:0000313" key="3">
    <source>
        <dbReference type="EMBL" id="KAI9188514.1"/>
    </source>
</evidence>
<dbReference type="AlphaFoldDB" id="A0AAD5NX19"/>
<accession>A0AAD5NX19</accession>
<reference evidence="3" key="1">
    <citation type="journal article" date="2022" name="Plant J.">
        <title>Strategies of tolerance reflected in two North American maple genomes.</title>
        <authorList>
            <person name="McEvoy S.L."/>
            <person name="Sezen U.U."/>
            <person name="Trouern-Trend A."/>
            <person name="McMahon S.M."/>
            <person name="Schaberg P.G."/>
            <person name="Yang J."/>
            <person name="Wegrzyn J.L."/>
            <person name="Swenson N.G."/>
        </authorList>
    </citation>
    <scope>NUCLEOTIDE SEQUENCE</scope>
    <source>
        <strain evidence="3">91603</strain>
    </source>
</reference>
<sequence>MEGKDPIKVIKEAISRALVFYYPLAGRLREGCNRKLMVDCTDECVMFTEADANLKLDQLGDHEIQPPSPYLDQLLHSNDPSIIGRPLISFQNQWHARYAVSALLNIENGARPLPGESVVSDPSWVVPCLSEELVTSFSTSSSQVKAPSTAASLRRVALAWVPSLAASPTWQLFSLLSKTASFLIGFYDRNSLIVILFLKSISDSMLYRGTGSVCC</sequence>
<evidence type="ECO:0000256" key="2">
    <source>
        <dbReference type="ARBA" id="ARBA00022679"/>
    </source>
</evidence>
<dbReference type="PANTHER" id="PTHR31147">
    <property type="entry name" value="ACYL TRANSFERASE 4"/>
    <property type="match status" value="1"/>
</dbReference>
<reference evidence="3" key="2">
    <citation type="submission" date="2023-02" db="EMBL/GenBank/DDBJ databases">
        <authorList>
            <person name="Swenson N.G."/>
            <person name="Wegrzyn J.L."/>
            <person name="Mcevoy S.L."/>
        </authorList>
    </citation>
    <scope>NUCLEOTIDE SEQUENCE</scope>
    <source>
        <strain evidence="3">91603</strain>
        <tissue evidence="3">Leaf</tissue>
    </source>
</reference>
<dbReference type="InterPro" id="IPR023213">
    <property type="entry name" value="CAT-like_dom_sf"/>
</dbReference>
<dbReference type="Proteomes" id="UP001064489">
    <property type="component" value="Unassembled WGS sequence"/>
</dbReference>
<dbReference type="GO" id="GO:0016740">
    <property type="term" value="F:transferase activity"/>
    <property type="evidence" value="ECO:0007669"/>
    <property type="project" value="UniProtKB-KW"/>
</dbReference>
<gene>
    <name evidence="3" type="ORF">LWI28_012168</name>
</gene>
<keyword evidence="2" id="KW-0808">Transferase</keyword>
<comment type="similarity">
    <text evidence="1">Belongs to the plant acyltransferase family.</text>
</comment>
<dbReference type="EMBL" id="JAJSOW010000076">
    <property type="protein sequence ID" value="KAI9188514.1"/>
    <property type="molecule type" value="Genomic_DNA"/>
</dbReference>
<organism evidence="3 4">
    <name type="scientific">Acer negundo</name>
    <name type="common">Box elder</name>
    <dbReference type="NCBI Taxonomy" id="4023"/>
    <lineage>
        <taxon>Eukaryota</taxon>
        <taxon>Viridiplantae</taxon>
        <taxon>Streptophyta</taxon>
        <taxon>Embryophyta</taxon>
        <taxon>Tracheophyta</taxon>
        <taxon>Spermatophyta</taxon>
        <taxon>Magnoliopsida</taxon>
        <taxon>eudicotyledons</taxon>
        <taxon>Gunneridae</taxon>
        <taxon>Pentapetalae</taxon>
        <taxon>rosids</taxon>
        <taxon>malvids</taxon>
        <taxon>Sapindales</taxon>
        <taxon>Sapindaceae</taxon>
        <taxon>Hippocastanoideae</taxon>
        <taxon>Acereae</taxon>
        <taxon>Acer</taxon>
    </lineage>
</organism>
<comment type="caution">
    <text evidence="3">The sequence shown here is derived from an EMBL/GenBank/DDBJ whole genome shotgun (WGS) entry which is preliminary data.</text>
</comment>
<keyword evidence="4" id="KW-1185">Reference proteome</keyword>
<dbReference type="Gene3D" id="3.30.559.10">
    <property type="entry name" value="Chloramphenicol acetyltransferase-like domain"/>
    <property type="match status" value="1"/>
</dbReference>
<dbReference type="PANTHER" id="PTHR31147:SF66">
    <property type="entry name" value="OS05G0315700 PROTEIN"/>
    <property type="match status" value="1"/>
</dbReference>
<name>A0AAD5NX19_ACENE</name>
<protein>
    <submittedName>
        <fullName evidence="3">Uncharacterized protein</fullName>
    </submittedName>
</protein>
<dbReference type="Pfam" id="PF02458">
    <property type="entry name" value="Transferase"/>
    <property type="match status" value="1"/>
</dbReference>
<dbReference type="InterPro" id="IPR050898">
    <property type="entry name" value="Plant_acyltransferase"/>
</dbReference>
<evidence type="ECO:0000313" key="4">
    <source>
        <dbReference type="Proteomes" id="UP001064489"/>
    </source>
</evidence>
<evidence type="ECO:0000256" key="1">
    <source>
        <dbReference type="ARBA" id="ARBA00009861"/>
    </source>
</evidence>